<dbReference type="GO" id="GO:0030414">
    <property type="term" value="F:peptidase inhibitor activity"/>
    <property type="evidence" value="ECO:0007669"/>
    <property type="project" value="TreeGrafter"/>
</dbReference>
<dbReference type="GeneID" id="63760593"/>
<dbReference type="Gene3D" id="3.90.280.10">
    <property type="entry name" value="PEBP-like"/>
    <property type="match status" value="1"/>
</dbReference>
<dbReference type="GO" id="GO:0005543">
    <property type="term" value="F:phospholipid binding"/>
    <property type="evidence" value="ECO:0007669"/>
    <property type="project" value="TreeGrafter"/>
</dbReference>
<dbReference type="InterPro" id="IPR008914">
    <property type="entry name" value="PEBP"/>
</dbReference>
<dbReference type="SUPFAM" id="SSF49777">
    <property type="entry name" value="PEBP-like"/>
    <property type="match status" value="1"/>
</dbReference>
<name>A0A1L9TTN1_9EURO</name>
<dbReference type="RefSeq" id="XP_040706622.1">
    <property type="nucleotide sequence ID" value="XM_040844520.1"/>
</dbReference>
<proteinExistence type="predicted"/>
<keyword evidence="2" id="KW-1185">Reference proteome</keyword>
<dbReference type="GO" id="GO:0030162">
    <property type="term" value="P:regulation of proteolysis"/>
    <property type="evidence" value="ECO:0007669"/>
    <property type="project" value="TreeGrafter"/>
</dbReference>
<dbReference type="InterPro" id="IPR036610">
    <property type="entry name" value="PEBP-like_sf"/>
</dbReference>
<protein>
    <recommendedName>
        <fullName evidence="3">Phosphatidylethanolamine-binding protein</fullName>
    </recommendedName>
</protein>
<dbReference type="PANTHER" id="PTHR11362:SF78">
    <property type="entry name" value="PROTEASE INHIBITOR"/>
    <property type="match status" value="1"/>
</dbReference>
<gene>
    <name evidence="1" type="ORF">ASPSYDRAFT_28434</name>
</gene>
<dbReference type="PANTHER" id="PTHR11362">
    <property type="entry name" value="PHOSPHATIDYLETHANOLAMINE-BINDING PROTEIN"/>
    <property type="match status" value="1"/>
</dbReference>
<dbReference type="Pfam" id="PF01161">
    <property type="entry name" value="PBP"/>
    <property type="match status" value="1"/>
</dbReference>
<evidence type="ECO:0008006" key="3">
    <source>
        <dbReference type="Google" id="ProtNLM"/>
    </source>
</evidence>
<reference evidence="2" key="1">
    <citation type="journal article" date="2017" name="Genome Biol.">
        <title>Comparative genomics reveals high biological diversity and specific adaptations in the industrially and medically important fungal genus Aspergillus.</title>
        <authorList>
            <person name="de Vries R.P."/>
            <person name="Riley R."/>
            <person name="Wiebenga A."/>
            <person name="Aguilar-Osorio G."/>
            <person name="Amillis S."/>
            <person name="Uchima C.A."/>
            <person name="Anderluh G."/>
            <person name="Asadollahi M."/>
            <person name="Askin M."/>
            <person name="Barry K."/>
            <person name="Battaglia E."/>
            <person name="Bayram O."/>
            <person name="Benocci T."/>
            <person name="Braus-Stromeyer S.A."/>
            <person name="Caldana C."/>
            <person name="Canovas D."/>
            <person name="Cerqueira G.C."/>
            <person name="Chen F."/>
            <person name="Chen W."/>
            <person name="Choi C."/>
            <person name="Clum A."/>
            <person name="Dos Santos R.A."/>
            <person name="Damasio A.R."/>
            <person name="Diallinas G."/>
            <person name="Emri T."/>
            <person name="Fekete E."/>
            <person name="Flipphi M."/>
            <person name="Freyberg S."/>
            <person name="Gallo A."/>
            <person name="Gournas C."/>
            <person name="Habgood R."/>
            <person name="Hainaut M."/>
            <person name="Harispe M.L."/>
            <person name="Henrissat B."/>
            <person name="Hilden K.S."/>
            <person name="Hope R."/>
            <person name="Hossain A."/>
            <person name="Karabika E."/>
            <person name="Karaffa L."/>
            <person name="Karanyi Z."/>
            <person name="Krasevec N."/>
            <person name="Kuo A."/>
            <person name="Kusch H."/>
            <person name="LaButti K."/>
            <person name="Lagendijk E.L."/>
            <person name="Lapidus A."/>
            <person name="Levasseur A."/>
            <person name="Lindquist E."/>
            <person name="Lipzen A."/>
            <person name="Logrieco A.F."/>
            <person name="MacCabe A."/>
            <person name="Maekelae M.R."/>
            <person name="Malavazi I."/>
            <person name="Melin P."/>
            <person name="Meyer V."/>
            <person name="Mielnichuk N."/>
            <person name="Miskei M."/>
            <person name="Molnar A.P."/>
            <person name="Mule G."/>
            <person name="Ngan C.Y."/>
            <person name="Orejas M."/>
            <person name="Orosz E."/>
            <person name="Ouedraogo J.P."/>
            <person name="Overkamp K.M."/>
            <person name="Park H.-S."/>
            <person name="Perrone G."/>
            <person name="Piumi F."/>
            <person name="Punt P.J."/>
            <person name="Ram A.F."/>
            <person name="Ramon A."/>
            <person name="Rauscher S."/>
            <person name="Record E."/>
            <person name="Riano-Pachon D.M."/>
            <person name="Robert V."/>
            <person name="Roehrig J."/>
            <person name="Ruller R."/>
            <person name="Salamov A."/>
            <person name="Salih N.S."/>
            <person name="Samson R.A."/>
            <person name="Sandor E."/>
            <person name="Sanguinetti M."/>
            <person name="Schuetze T."/>
            <person name="Sepcic K."/>
            <person name="Shelest E."/>
            <person name="Sherlock G."/>
            <person name="Sophianopoulou V."/>
            <person name="Squina F.M."/>
            <person name="Sun H."/>
            <person name="Susca A."/>
            <person name="Todd R.B."/>
            <person name="Tsang A."/>
            <person name="Unkles S.E."/>
            <person name="van de Wiele N."/>
            <person name="van Rossen-Uffink D."/>
            <person name="Oliveira J.V."/>
            <person name="Vesth T.C."/>
            <person name="Visser J."/>
            <person name="Yu J.-H."/>
            <person name="Zhou M."/>
            <person name="Andersen M.R."/>
            <person name="Archer D.B."/>
            <person name="Baker S.E."/>
            <person name="Benoit I."/>
            <person name="Brakhage A.A."/>
            <person name="Braus G.H."/>
            <person name="Fischer R."/>
            <person name="Frisvad J.C."/>
            <person name="Goldman G.H."/>
            <person name="Houbraken J."/>
            <person name="Oakley B."/>
            <person name="Pocsi I."/>
            <person name="Scazzocchio C."/>
            <person name="Seiboth B."/>
            <person name="vanKuyk P.A."/>
            <person name="Wortman J."/>
            <person name="Dyer P.S."/>
            <person name="Grigoriev I.V."/>
        </authorList>
    </citation>
    <scope>NUCLEOTIDE SEQUENCE [LARGE SCALE GENOMIC DNA]</scope>
    <source>
        <strain evidence="2">CBS 593.65</strain>
    </source>
</reference>
<dbReference type="Proteomes" id="UP000184356">
    <property type="component" value="Unassembled WGS sequence"/>
</dbReference>
<dbReference type="STRING" id="1036612.A0A1L9TTN1"/>
<dbReference type="GO" id="GO:0046578">
    <property type="term" value="P:regulation of Ras protein signal transduction"/>
    <property type="evidence" value="ECO:0007669"/>
    <property type="project" value="TreeGrafter"/>
</dbReference>
<organism evidence="1 2">
    <name type="scientific">Aspergillus sydowii CBS 593.65</name>
    <dbReference type="NCBI Taxonomy" id="1036612"/>
    <lineage>
        <taxon>Eukaryota</taxon>
        <taxon>Fungi</taxon>
        <taxon>Dikarya</taxon>
        <taxon>Ascomycota</taxon>
        <taxon>Pezizomycotina</taxon>
        <taxon>Eurotiomycetes</taxon>
        <taxon>Eurotiomycetidae</taxon>
        <taxon>Eurotiales</taxon>
        <taxon>Aspergillaceae</taxon>
        <taxon>Aspergillus</taxon>
        <taxon>Aspergillus subgen. Nidulantes</taxon>
    </lineage>
</organism>
<evidence type="ECO:0000313" key="2">
    <source>
        <dbReference type="Proteomes" id="UP000184356"/>
    </source>
</evidence>
<dbReference type="OrthoDB" id="2506647at2759"/>
<accession>A0A1L9TTN1</accession>
<sequence>MALLRLANGSLALYLLPMSIKLENLPMPSIARHESVIQALKDGTHHVLGININGQRVTPGSKIAKKYTETPPTLSAPTDLQLQAEATYTAISIDIDAPFASWNALSPISHWVQSGFRVVDTEQSGGSESAPGSSGSGSVFKLKSDDAPVMSWIPAGPPPGAAPHRYLFLLYSQKPGASIPQDLLGKEVGLMQKIRFDVDAMVEKLGLGEIVAVNYFVAN</sequence>
<dbReference type="VEuPathDB" id="FungiDB:ASPSYDRAFT_28434"/>
<dbReference type="AlphaFoldDB" id="A0A1L9TTN1"/>
<dbReference type="CDD" id="cd00866">
    <property type="entry name" value="PEBP_euk"/>
    <property type="match status" value="1"/>
</dbReference>
<evidence type="ECO:0000313" key="1">
    <source>
        <dbReference type="EMBL" id="OJJ62816.1"/>
    </source>
</evidence>
<dbReference type="InterPro" id="IPR035810">
    <property type="entry name" value="PEBP_euk"/>
</dbReference>
<dbReference type="EMBL" id="KV878583">
    <property type="protein sequence ID" value="OJJ62816.1"/>
    <property type="molecule type" value="Genomic_DNA"/>
</dbReference>